<accession>A0ABW0JMK0</accession>
<evidence type="ECO:0000313" key="2">
    <source>
        <dbReference type="Proteomes" id="UP001596013"/>
    </source>
</evidence>
<comment type="caution">
    <text evidence="1">The sequence shown here is derived from an EMBL/GenBank/DDBJ whole genome shotgun (WGS) entry which is preliminary data.</text>
</comment>
<sequence>MSAIINDVFRPDEVAMLHEGIVDLAEVSNSLLVPFTAYQLAACRVAWLNVRWFLQRGLDVTSAVERRRAEGWLLAEFGFAIDNGPSTCGERLAKVFHADRYGSSEGTTPHGGSGRSGIAGRFSAKGIGPTPLVGAGATPGHAHGCATLEECLREAVYSEVVGAEFPFGAVPVIAVLDTGLMFSDPDAQDSRRRLTRRGLLIRPTVLRPSHAERAPLFRARVSAGDQGQALQQDDVLRTRTVVRTWLNGNLPKDIVAAPEVWVVRMAQQIAYAQVHRLTNGGVFSSNMSLAGELMDFGNAHALPDWSHANLLDHAAGFGGEMWALRAVVRSIAFYLWKYGSHGDEREKIERSLHAKAEAAYQQAFDRECLGLFGQADDVGASPSLVPALRRYFEDQQRRRVRYQYGRAERQSGAPTSWLGDEAMAYLDPTAQARSDGRVSEPIHRCLQASLSTRPAGADRLKGAYVTAVRRLSRRSSLDRGELIGRLTRLVDEAINSSQPIASPIEAVLDDLIGRSRTHWRHLPEGQVVLRKKALGRSCLLFCQDPASGAQALWLSGVALAERLHWFNTWIPADEQLHTLMRHPEGEWSAWIRVTSLSSWCASETLLAKIARTAPGQVERYASA</sequence>
<proteinExistence type="predicted"/>
<dbReference type="Proteomes" id="UP001596013">
    <property type="component" value="Unassembled WGS sequence"/>
</dbReference>
<dbReference type="RefSeq" id="WP_377305628.1">
    <property type="nucleotide sequence ID" value="NZ_JBHSMK010000008.1"/>
</dbReference>
<gene>
    <name evidence="1" type="ORF">ACFPME_12125</name>
</gene>
<evidence type="ECO:0000313" key="1">
    <source>
        <dbReference type="EMBL" id="MFC5437309.1"/>
    </source>
</evidence>
<name>A0ABW0JMK0_9GAMM</name>
<dbReference type="EMBL" id="JBHSMK010000008">
    <property type="protein sequence ID" value="MFC5437309.1"/>
    <property type="molecule type" value="Genomic_DNA"/>
</dbReference>
<keyword evidence="2" id="KW-1185">Reference proteome</keyword>
<protein>
    <submittedName>
        <fullName evidence="1">Uncharacterized protein</fullName>
    </submittedName>
</protein>
<reference evidence="2" key="1">
    <citation type="journal article" date="2019" name="Int. J. Syst. Evol. Microbiol.">
        <title>The Global Catalogue of Microorganisms (GCM) 10K type strain sequencing project: providing services to taxonomists for standard genome sequencing and annotation.</title>
        <authorList>
            <consortium name="The Broad Institute Genomics Platform"/>
            <consortium name="The Broad Institute Genome Sequencing Center for Infectious Disease"/>
            <person name="Wu L."/>
            <person name="Ma J."/>
        </authorList>
    </citation>
    <scope>NUCLEOTIDE SEQUENCE [LARGE SCALE GENOMIC DNA]</scope>
    <source>
        <strain evidence="2">JCM 17130</strain>
    </source>
</reference>
<organism evidence="1 2">
    <name type="scientific">Rhodanobacter umsongensis</name>
    <dbReference type="NCBI Taxonomy" id="633153"/>
    <lineage>
        <taxon>Bacteria</taxon>
        <taxon>Pseudomonadati</taxon>
        <taxon>Pseudomonadota</taxon>
        <taxon>Gammaproteobacteria</taxon>
        <taxon>Lysobacterales</taxon>
        <taxon>Rhodanobacteraceae</taxon>
        <taxon>Rhodanobacter</taxon>
    </lineage>
</organism>